<organism evidence="2 3">
    <name type="scientific">Micromonospora phaseoli</name>
    <dbReference type="NCBI Taxonomy" id="1144548"/>
    <lineage>
        <taxon>Bacteria</taxon>
        <taxon>Bacillati</taxon>
        <taxon>Actinomycetota</taxon>
        <taxon>Actinomycetes</taxon>
        <taxon>Micromonosporales</taxon>
        <taxon>Micromonosporaceae</taxon>
        <taxon>Micromonospora</taxon>
    </lineage>
</organism>
<dbReference type="Pfam" id="PF00550">
    <property type="entry name" value="PP-binding"/>
    <property type="match status" value="1"/>
</dbReference>
<keyword evidence="3" id="KW-1185">Reference proteome</keyword>
<gene>
    <name evidence="2" type="ORF">SAMN05443287_108173</name>
</gene>
<reference evidence="3" key="1">
    <citation type="submission" date="2016-10" db="EMBL/GenBank/DDBJ databases">
        <authorList>
            <person name="Varghese N."/>
            <person name="Submissions S."/>
        </authorList>
    </citation>
    <scope>NUCLEOTIDE SEQUENCE [LARGE SCALE GENOMIC DNA]</scope>
    <source>
        <strain evidence="3">CGMCC 4.7038</strain>
    </source>
</reference>
<evidence type="ECO:0000259" key="1">
    <source>
        <dbReference type="PROSITE" id="PS50075"/>
    </source>
</evidence>
<dbReference type="AlphaFoldDB" id="A0A1H7C137"/>
<evidence type="ECO:0000313" key="3">
    <source>
        <dbReference type="Proteomes" id="UP000198707"/>
    </source>
</evidence>
<dbReference type="OrthoDB" id="4282095at2"/>
<dbReference type="EMBL" id="FNYV01000008">
    <property type="protein sequence ID" value="SEJ83358.1"/>
    <property type="molecule type" value="Genomic_DNA"/>
</dbReference>
<accession>A0A1H7C137</accession>
<dbReference type="Proteomes" id="UP000198707">
    <property type="component" value="Unassembled WGS sequence"/>
</dbReference>
<protein>
    <submittedName>
        <fullName evidence="2">Acyl carrier protein</fullName>
    </submittedName>
</protein>
<dbReference type="SUPFAM" id="SSF47336">
    <property type="entry name" value="ACP-like"/>
    <property type="match status" value="1"/>
</dbReference>
<proteinExistence type="predicted"/>
<sequence>MDEVITRMAALLARVLEEPSLAHETTADTNLLMDIGIDSLHMITFLLAVEEEFDVEIDFESLDAVHLESVKAFCHFALDPDGQ</sequence>
<dbReference type="PROSITE" id="PS50075">
    <property type="entry name" value="CARRIER"/>
    <property type="match status" value="1"/>
</dbReference>
<evidence type="ECO:0000313" key="2">
    <source>
        <dbReference type="EMBL" id="SEJ83358.1"/>
    </source>
</evidence>
<dbReference type="Gene3D" id="1.10.1200.10">
    <property type="entry name" value="ACP-like"/>
    <property type="match status" value="1"/>
</dbReference>
<name>A0A1H7C137_9ACTN</name>
<dbReference type="InterPro" id="IPR036736">
    <property type="entry name" value="ACP-like_sf"/>
</dbReference>
<dbReference type="InterPro" id="IPR009081">
    <property type="entry name" value="PP-bd_ACP"/>
</dbReference>
<feature type="domain" description="Carrier" evidence="1">
    <location>
        <begin position="2"/>
        <end position="81"/>
    </location>
</feature>
<dbReference type="RefSeq" id="WP_092381710.1">
    <property type="nucleotide sequence ID" value="NZ_BOPI01000004.1"/>
</dbReference>
<dbReference type="STRING" id="1144548.SAMN05443287_108173"/>